<proteinExistence type="predicted"/>
<dbReference type="SUPFAM" id="SSF81321">
    <property type="entry name" value="Family A G protein-coupled receptor-like"/>
    <property type="match status" value="1"/>
</dbReference>
<comment type="subcellular location">
    <subcellularLocation>
        <location evidence="1">Membrane</location>
        <topology evidence="1">Multi-pass membrane protein</topology>
    </subcellularLocation>
</comment>
<dbReference type="InterPro" id="IPR000276">
    <property type="entry name" value="GPCR_Rhodpsn"/>
</dbReference>
<evidence type="ECO:0000256" key="5">
    <source>
        <dbReference type="ARBA" id="ARBA00023136"/>
    </source>
</evidence>
<dbReference type="PRINTS" id="PR00237">
    <property type="entry name" value="GPCRRHODOPSN"/>
</dbReference>
<feature type="transmembrane region" description="Helical" evidence="8">
    <location>
        <begin position="140"/>
        <end position="164"/>
    </location>
</feature>
<keyword evidence="7" id="KW-0807">Transducer</keyword>
<keyword evidence="2 8" id="KW-0812">Transmembrane</keyword>
<dbReference type="PANTHER" id="PTHR24238">
    <property type="entry name" value="G-PROTEIN COUPLED RECEPTOR"/>
    <property type="match status" value="1"/>
</dbReference>
<evidence type="ECO:0000256" key="6">
    <source>
        <dbReference type="ARBA" id="ARBA00023170"/>
    </source>
</evidence>
<evidence type="ECO:0000259" key="9">
    <source>
        <dbReference type="PROSITE" id="PS50262"/>
    </source>
</evidence>
<evidence type="ECO:0000313" key="10">
    <source>
        <dbReference type="EMBL" id="MED6287387.1"/>
    </source>
</evidence>
<keyword evidence="3 8" id="KW-1133">Transmembrane helix</keyword>
<dbReference type="Gene3D" id="1.20.1070.10">
    <property type="entry name" value="Rhodopsin 7-helix transmembrane proteins"/>
    <property type="match status" value="1"/>
</dbReference>
<evidence type="ECO:0000256" key="2">
    <source>
        <dbReference type="ARBA" id="ARBA00022692"/>
    </source>
</evidence>
<evidence type="ECO:0000256" key="8">
    <source>
        <dbReference type="SAM" id="Phobius"/>
    </source>
</evidence>
<reference evidence="10 11" key="1">
    <citation type="submission" date="2021-06" db="EMBL/GenBank/DDBJ databases">
        <authorList>
            <person name="Palmer J.M."/>
        </authorList>
    </citation>
    <scope>NUCLEOTIDE SEQUENCE [LARGE SCALE GENOMIC DNA]</scope>
    <source>
        <strain evidence="10 11">CL_MEX2019</strain>
        <tissue evidence="10">Muscle</tissue>
    </source>
</reference>
<feature type="transmembrane region" description="Helical" evidence="8">
    <location>
        <begin position="176"/>
        <end position="197"/>
    </location>
</feature>
<evidence type="ECO:0000256" key="4">
    <source>
        <dbReference type="ARBA" id="ARBA00023040"/>
    </source>
</evidence>
<dbReference type="EMBL" id="JAHUTJ010058625">
    <property type="protein sequence ID" value="MED6287387.1"/>
    <property type="molecule type" value="Genomic_DNA"/>
</dbReference>
<name>A0ABU7EJG9_9TELE</name>
<keyword evidence="11" id="KW-1185">Reference proteome</keyword>
<keyword evidence="6 10" id="KW-0675">Receptor</keyword>
<evidence type="ECO:0000256" key="7">
    <source>
        <dbReference type="ARBA" id="ARBA00023224"/>
    </source>
</evidence>
<dbReference type="Pfam" id="PF00001">
    <property type="entry name" value="7tm_1"/>
    <property type="match status" value="1"/>
</dbReference>
<keyword evidence="5 8" id="KW-0472">Membrane</keyword>
<evidence type="ECO:0000256" key="1">
    <source>
        <dbReference type="ARBA" id="ARBA00004141"/>
    </source>
</evidence>
<feature type="transmembrane region" description="Helical" evidence="8">
    <location>
        <begin position="52"/>
        <end position="71"/>
    </location>
</feature>
<dbReference type="PANTHER" id="PTHR24238:SF80">
    <property type="entry name" value="G-PROTEIN COUPLED RECEPTOR 83-RELATED"/>
    <property type="match status" value="1"/>
</dbReference>
<dbReference type="InterPro" id="IPR017452">
    <property type="entry name" value="GPCR_Rhodpsn_7TM"/>
</dbReference>
<dbReference type="Proteomes" id="UP001352852">
    <property type="component" value="Unassembled WGS sequence"/>
</dbReference>
<comment type="caution">
    <text evidence="10">The sequence shown here is derived from an EMBL/GenBank/DDBJ whole genome shotgun (WGS) entry which is preliminary data.</text>
</comment>
<evidence type="ECO:0000313" key="11">
    <source>
        <dbReference type="Proteomes" id="UP001352852"/>
    </source>
</evidence>
<feature type="domain" description="G-protein coupled receptors family 1 profile" evidence="9">
    <location>
        <begin position="156"/>
        <end position="242"/>
    </location>
</feature>
<feature type="transmembrane region" description="Helical" evidence="8">
    <location>
        <begin position="217"/>
        <end position="235"/>
    </location>
</feature>
<sequence length="242" mass="27134">MLRVFKNISAAELHHTCCCSFSTSTTSEAQLELEETARFRSHFIQILGGRKMRATCVSAFVVFWMVGYHRAAAKQTLNDSSLFGEPMLPHTDTSPNVSAKSGNRTGFFFLNFDDGMLEDWHSLANRKSSGKELQEYGIKALLVAAYSLIIVVSLFGNTLVFHVVAKNKRTQSSTSLFILNLAVADIFITVLNTPFTLVRFVHSTWVFGRTMCHISRFVQYCSLHVSTLTLTAIALDRTQQDF</sequence>
<keyword evidence="4" id="KW-0297">G-protein coupled receptor</keyword>
<evidence type="ECO:0000256" key="3">
    <source>
        <dbReference type="ARBA" id="ARBA00022989"/>
    </source>
</evidence>
<protein>
    <submittedName>
        <fullName evidence="10">G-protein coupled receptor 83</fullName>
    </submittedName>
</protein>
<gene>
    <name evidence="10" type="primary">GPR83</name>
    <name evidence="10" type="ORF">CHARACLAT_015802</name>
</gene>
<dbReference type="PROSITE" id="PS50262">
    <property type="entry name" value="G_PROTEIN_RECEP_F1_2"/>
    <property type="match status" value="1"/>
</dbReference>
<organism evidence="10 11">
    <name type="scientific">Characodon lateralis</name>
    <dbReference type="NCBI Taxonomy" id="208331"/>
    <lineage>
        <taxon>Eukaryota</taxon>
        <taxon>Metazoa</taxon>
        <taxon>Chordata</taxon>
        <taxon>Craniata</taxon>
        <taxon>Vertebrata</taxon>
        <taxon>Euteleostomi</taxon>
        <taxon>Actinopterygii</taxon>
        <taxon>Neopterygii</taxon>
        <taxon>Teleostei</taxon>
        <taxon>Neoteleostei</taxon>
        <taxon>Acanthomorphata</taxon>
        <taxon>Ovalentaria</taxon>
        <taxon>Atherinomorphae</taxon>
        <taxon>Cyprinodontiformes</taxon>
        <taxon>Goodeidae</taxon>
        <taxon>Characodon</taxon>
    </lineage>
</organism>
<accession>A0ABU7EJG9</accession>